<accession>A0ABQ8IDA4</accession>
<dbReference type="Proteomes" id="UP000827721">
    <property type="component" value="Unassembled WGS sequence"/>
</dbReference>
<protein>
    <recommendedName>
        <fullName evidence="4">REF/SRPP-like protein</fullName>
    </recommendedName>
</protein>
<organism evidence="2 3">
    <name type="scientific">Xanthoceras sorbifolium</name>
    <dbReference type="NCBI Taxonomy" id="99658"/>
    <lineage>
        <taxon>Eukaryota</taxon>
        <taxon>Viridiplantae</taxon>
        <taxon>Streptophyta</taxon>
        <taxon>Embryophyta</taxon>
        <taxon>Tracheophyta</taxon>
        <taxon>Spermatophyta</taxon>
        <taxon>Magnoliopsida</taxon>
        <taxon>eudicotyledons</taxon>
        <taxon>Gunneridae</taxon>
        <taxon>Pentapetalae</taxon>
        <taxon>rosids</taxon>
        <taxon>malvids</taxon>
        <taxon>Sapindales</taxon>
        <taxon>Sapindaceae</taxon>
        <taxon>Xanthoceroideae</taxon>
        <taxon>Xanthoceras</taxon>
    </lineage>
</organism>
<sequence length="253" mass="27749">MAEEIKHSQPDMGTEEEERLKHLEFVQVATLHALLCFSNLYGYAKERSGPLKTGVDTMEGTVKSVVGPVYNKFHDVPIELLKYVDRKVDESVTKLDRNVPPVLKQVPAQALSAAQMAPVVAHSVVSEVKRAGVVGTASGIAKSVYTKYEPTAKEFYTRYEPKAEQCAVSAWKKLNQLPLFPQVAQVVVPTAAYCSEKYNQTVVIGAEKGYRVSSYLPLVPTQKIAKMFSEDEVAAESAEPLVPAGREADVAAY</sequence>
<dbReference type="PANTHER" id="PTHR33732">
    <property type="entry name" value="REF/SRPP-LIKE PROTEIN OS05G0151300/LOC_OS05G05940"/>
    <property type="match status" value="1"/>
</dbReference>
<dbReference type="EMBL" id="JAFEMO010000003">
    <property type="protein sequence ID" value="KAH7574681.1"/>
    <property type="molecule type" value="Genomic_DNA"/>
</dbReference>
<dbReference type="PANTHER" id="PTHR33732:SF9">
    <property type="entry name" value="REF_SRPP-LIKE PROTEIN OS05G0151300_LOC_OS05G05940"/>
    <property type="match status" value="1"/>
</dbReference>
<reference evidence="2 3" key="1">
    <citation type="submission" date="2021-02" db="EMBL/GenBank/DDBJ databases">
        <title>Plant Genome Project.</title>
        <authorList>
            <person name="Zhang R.-G."/>
        </authorList>
    </citation>
    <scope>NUCLEOTIDE SEQUENCE [LARGE SCALE GENOMIC DNA]</scope>
    <source>
        <tissue evidence="2">Leaves</tissue>
    </source>
</reference>
<evidence type="ECO:0000256" key="1">
    <source>
        <dbReference type="ARBA" id="ARBA00009737"/>
    </source>
</evidence>
<comment type="similarity">
    <text evidence="1">Belongs to the REF/SRPP family.</text>
</comment>
<dbReference type="InterPro" id="IPR008802">
    <property type="entry name" value="REF"/>
</dbReference>
<evidence type="ECO:0008006" key="4">
    <source>
        <dbReference type="Google" id="ProtNLM"/>
    </source>
</evidence>
<dbReference type="Pfam" id="PF05755">
    <property type="entry name" value="REF"/>
    <property type="match status" value="1"/>
</dbReference>
<comment type="caution">
    <text evidence="2">The sequence shown here is derived from an EMBL/GenBank/DDBJ whole genome shotgun (WGS) entry which is preliminary data.</text>
</comment>
<keyword evidence="3" id="KW-1185">Reference proteome</keyword>
<evidence type="ECO:0000313" key="3">
    <source>
        <dbReference type="Proteomes" id="UP000827721"/>
    </source>
</evidence>
<gene>
    <name evidence="2" type="ORF">JRO89_XS03G0330300</name>
</gene>
<evidence type="ECO:0000313" key="2">
    <source>
        <dbReference type="EMBL" id="KAH7574681.1"/>
    </source>
</evidence>
<name>A0ABQ8IDA4_9ROSI</name>
<proteinExistence type="inferred from homology"/>